<evidence type="ECO:0000256" key="8">
    <source>
        <dbReference type="SAM" id="Phobius"/>
    </source>
</evidence>
<evidence type="ECO:0000256" key="6">
    <source>
        <dbReference type="ARBA" id="ARBA00022989"/>
    </source>
</evidence>
<evidence type="ECO:0000313" key="10">
    <source>
        <dbReference type="EMBL" id="GDZ83222.1"/>
    </source>
</evidence>
<evidence type="ECO:0000256" key="1">
    <source>
        <dbReference type="ARBA" id="ARBA00004236"/>
    </source>
</evidence>
<dbReference type="GO" id="GO:0005886">
    <property type="term" value="C:plasma membrane"/>
    <property type="evidence" value="ECO:0007669"/>
    <property type="project" value="UniProtKB-SubCell"/>
</dbReference>
<evidence type="ECO:0000256" key="7">
    <source>
        <dbReference type="ARBA" id="ARBA00023136"/>
    </source>
</evidence>
<keyword evidence="4" id="KW-0808">Transferase</keyword>
<dbReference type="GO" id="GO:0016780">
    <property type="term" value="F:phosphotransferase activity, for other substituted phosphate groups"/>
    <property type="evidence" value="ECO:0007669"/>
    <property type="project" value="TreeGrafter"/>
</dbReference>
<name>A0A5A5TZF1_LEUCI</name>
<dbReference type="PANTHER" id="PTHR30576:SF4">
    <property type="entry name" value="UNDECAPRENYL-PHOSPHATE GALACTOSE PHOSPHOTRANSFERASE"/>
    <property type="match status" value="1"/>
</dbReference>
<protein>
    <submittedName>
        <fullName evidence="10">Exopolysaccharide biosynthesis protein</fullName>
    </submittedName>
</protein>
<comment type="subcellular location">
    <subcellularLocation>
        <location evidence="1">Cell membrane</location>
    </subcellularLocation>
</comment>
<gene>
    <name evidence="10" type="ORF">LCIT_04640</name>
</gene>
<evidence type="ECO:0000256" key="5">
    <source>
        <dbReference type="ARBA" id="ARBA00022692"/>
    </source>
</evidence>
<keyword evidence="3" id="KW-1003">Cell membrane</keyword>
<reference evidence="10 11" key="1">
    <citation type="submission" date="2019-04" db="EMBL/GenBank/DDBJ databases">
        <title>A pseudo-fructophilic Leuconostoc citreum strain F192-5 isolated from peel of satsuma mandarin: the first report for isolation and characterization of strain-dependent fructophilic-like characteristics.</title>
        <authorList>
            <person name="Maeno S."/>
            <person name="Tanizawa Y."/>
            <person name="Kajikawa A."/>
            <person name="Kanesaki Y."/>
            <person name="Kubota E."/>
            <person name="Arita M."/>
            <person name="Leon D."/>
            <person name="Endo A."/>
        </authorList>
    </citation>
    <scope>NUCLEOTIDE SEQUENCE [LARGE SCALE GENOMIC DNA]</scope>
    <source>
        <strain evidence="10 11">F192-5</strain>
    </source>
</reference>
<dbReference type="PANTHER" id="PTHR30576">
    <property type="entry name" value="COLANIC BIOSYNTHESIS UDP-GLUCOSE LIPID CARRIER TRANSFERASE"/>
    <property type="match status" value="1"/>
</dbReference>
<accession>A0A5A5TZF1</accession>
<dbReference type="AlphaFoldDB" id="A0A5A5TZF1"/>
<feature type="transmembrane region" description="Helical" evidence="8">
    <location>
        <begin position="20"/>
        <end position="40"/>
    </location>
</feature>
<evidence type="ECO:0000256" key="4">
    <source>
        <dbReference type="ARBA" id="ARBA00022679"/>
    </source>
</evidence>
<evidence type="ECO:0000256" key="2">
    <source>
        <dbReference type="ARBA" id="ARBA00006464"/>
    </source>
</evidence>
<proteinExistence type="inferred from homology"/>
<feature type="domain" description="Bacterial sugar transferase" evidence="9">
    <location>
        <begin position="14"/>
        <end position="205"/>
    </location>
</feature>
<dbReference type="Proteomes" id="UP000323274">
    <property type="component" value="Unassembled WGS sequence"/>
</dbReference>
<comment type="caution">
    <text evidence="10">The sequence shown here is derived from an EMBL/GenBank/DDBJ whole genome shotgun (WGS) entry which is preliminary data.</text>
</comment>
<evidence type="ECO:0000259" key="9">
    <source>
        <dbReference type="Pfam" id="PF02397"/>
    </source>
</evidence>
<dbReference type="EMBL" id="BJJW01000002">
    <property type="protein sequence ID" value="GDZ83222.1"/>
    <property type="molecule type" value="Genomic_DNA"/>
</dbReference>
<organism evidence="10 11">
    <name type="scientific">Leuconostoc citreum</name>
    <dbReference type="NCBI Taxonomy" id="33964"/>
    <lineage>
        <taxon>Bacteria</taxon>
        <taxon>Bacillati</taxon>
        <taxon>Bacillota</taxon>
        <taxon>Bacilli</taxon>
        <taxon>Lactobacillales</taxon>
        <taxon>Lactobacillaceae</taxon>
        <taxon>Leuconostoc</taxon>
    </lineage>
</organism>
<evidence type="ECO:0000313" key="11">
    <source>
        <dbReference type="Proteomes" id="UP000323274"/>
    </source>
</evidence>
<keyword evidence="5 8" id="KW-0812">Transmembrane</keyword>
<keyword evidence="7 8" id="KW-0472">Membrane</keyword>
<comment type="similarity">
    <text evidence="2">Belongs to the bacterial sugar transferase family.</text>
</comment>
<dbReference type="InterPro" id="IPR003362">
    <property type="entry name" value="Bact_transf"/>
</dbReference>
<evidence type="ECO:0000256" key="3">
    <source>
        <dbReference type="ARBA" id="ARBA00022475"/>
    </source>
</evidence>
<keyword evidence="6 8" id="KW-1133">Transmembrane helix</keyword>
<sequence>MKIKPKHKSYLIAKRLIDVVFALLGLIILSPIFLIVFVILKIDSPASPAFFKQERVGRYGKPFAIYKFRSMVPNAEAILKADSELYQKYVDNGYKLPKKEDPRITSLGAFLRRSSIDELPQFWNMLRGDMSLVGPRPIVTEELKEYGDQVDLFLSVRPGALGLWQASGRSLIEYPERTKIELEYVANAGFWYDIGIVFRNVIAIFKSEGAY</sequence>
<dbReference type="RefSeq" id="WP_040177145.1">
    <property type="nucleotide sequence ID" value="NZ_BJJW01000002.1"/>
</dbReference>
<dbReference type="Pfam" id="PF02397">
    <property type="entry name" value="Bac_transf"/>
    <property type="match status" value="1"/>
</dbReference>